<gene>
    <name evidence="5" type="ORF">BO80DRAFT_430023</name>
</gene>
<evidence type="ECO:0000256" key="1">
    <source>
        <dbReference type="ARBA" id="ARBA00022723"/>
    </source>
</evidence>
<evidence type="ECO:0000256" key="3">
    <source>
        <dbReference type="ARBA" id="ARBA00022833"/>
    </source>
</evidence>
<feature type="compositionally biased region" description="Low complexity" evidence="4">
    <location>
        <begin position="28"/>
        <end position="50"/>
    </location>
</feature>
<evidence type="ECO:0000256" key="2">
    <source>
        <dbReference type="ARBA" id="ARBA00022771"/>
    </source>
</evidence>
<keyword evidence="1" id="KW-0479">Metal-binding</keyword>
<dbReference type="PANTHER" id="PTHR28042">
    <property type="entry name" value="E3 UBIQUITIN-PROTEIN LIGASE COMPLEX SLX5-SLX8 SUBUNIT SLX5"/>
    <property type="match status" value="1"/>
</dbReference>
<dbReference type="VEuPathDB" id="FungiDB:BO80DRAFT_430023"/>
<evidence type="ECO:0000313" key="6">
    <source>
        <dbReference type="Proteomes" id="UP000249402"/>
    </source>
</evidence>
<feature type="compositionally biased region" description="Basic residues" evidence="4">
    <location>
        <begin position="99"/>
        <end position="110"/>
    </location>
</feature>
<dbReference type="GeneID" id="37225477"/>
<organism evidence="5 6">
    <name type="scientific">Aspergillus ibericus CBS 121593</name>
    <dbReference type="NCBI Taxonomy" id="1448316"/>
    <lineage>
        <taxon>Eukaryota</taxon>
        <taxon>Fungi</taxon>
        <taxon>Dikarya</taxon>
        <taxon>Ascomycota</taxon>
        <taxon>Pezizomycotina</taxon>
        <taxon>Eurotiomycetes</taxon>
        <taxon>Eurotiomycetidae</taxon>
        <taxon>Eurotiales</taxon>
        <taxon>Aspergillaceae</taxon>
        <taxon>Aspergillus</taxon>
        <taxon>Aspergillus subgen. Circumdati</taxon>
    </lineage>
</organism>
<reference evidence="5 6" key="1">
    <citation type="submission" date="2018-02" db="EMBL/GenBank/DDBJ databases">
        <title>The genomes of Aspergillus section Nigri reveals drivers in fungal speciation.</title>
        <authorList>
            <consortium name="DOE Joint Genome Institute"/>
            <person name="Vesth T.C."/>
            <person name="Nybo J."/>
            <person name="Theobald S."/>
            <person name="Brandl J."/>
            <person name="Frisvad J.C."/>
            <person name="Nielsen K.F."/>
            <person name="Lyhne E.K."/>
            <person name="Kogle M.E."/>
            <person name="Kuo A."/>
            <person name="Riley R."/>
            <person name="Clum A."/>
            <person name="Nolan M."/>
            <person name="Lipzen A."/>
            <person name="Salamov A."/>
            <person name="Henrissat B."/>
            <person name="Wiebenga A."/>
            <person name="De vries R.P."/>
            <person name="Grigoriev I.V."/>
            <person name="Mortensen U.H."/>
            <person name="Andersen M.R."/>
            <person name="Baker S.E."/>
        </authorList>
    </citation>
    <scope>NUCLEOTIDE SEQUENCE [LARGE SCALE GENOMIC DNA]</scope>
    <source>
        <strain evidence="5 6">CBS 121593</strain>
    </source>
</reference>
<keyword evidence="6" id="KW-1185">Reference proteome</keyword>
<name>A0A395GIH6_9EURO</name>
<dbReference type="InterPro" id="IPR017907">
    <property type="entry name" value="Znf_RING_CS"/>
</dbReference>
<dbReference type="InterPro" id="IPR038886">
    <property type="entry name" value="E3_SLX5/Rfp1"/>
</dbReference>
<dbReference type="EMBL" id="KZ824498">
    <property type="protein sequence ID" value="RAK95245.1"/>
    <property type="molecule type" value="Genomic_DNA"/>
</dbReference>
<dbReference type="GO" id="GO:0004842">
    <property type="term" value="F:ubiquitin-protein transferase activity"/>
    <property type="evidence" value="ECO:0007669"/>
    <property type="project" value="TreeGrafter"/>
</dbReference>
<dbReference type="GO" id="GO:0008270">
    <property type="term" value="F:zinc ion binding"/>
    <property type="evidence" value="ECO:0007669"/>
    <property type="project" value="UniProtKB-KW"/>
</dbReference>
<dbReference type="STRING" id="1448316.A0A395GIH6"/>
<dbReference type="PROSITE" id="PS00518">
    <property type="entry name" value="ZF_RING_1"/>
    <property type="match status" value="1"/>
</dbReference>
<proteinExistence type="predicted"/>
<evidence type="ECO:0008006" key="7">
    <source>
        <dbReference type="Google" id="ProtNLM"/>
    </source>
</evidence>
<feature type="region of interest" description="Disordered" evidence="4">
    <location>
        <begin position="1"/>
        <end position="113"/>
    </location>
</feature>
<protein>
    <recommendedName>
        <fullName evidence="7">RING finger domain protein</fullName>
    </recommendedName>
</protein>
<keyword evidence="2" id="KW-0863">Zinc-finger</keyword>
<evidence type="ECO:0000313" key="5">
    <source>
        <dbReference type="EMBL" id="RAK95245.1"/>
    </source>
</evidence>
<sequence>MSDDSGVLFVGSRPRKRTHREMSDTSSERLYTSTSSSSRTPGPSLPPLRRYPGDGLDLRRPVTSASPQMDEVIDLTNEPDTPEQTAQQQPPFPAESSRRPHSRPRPRPPRFPRDILTEVVDLEEESDNANQPDSPGSPEVQFVGATVLRPRPRLQPMEPQPPPLPPFDRMPPRNIWRDVLQLQTPFHRPLPFGEQFRPDVAYRGFRRTLPPLSEVESLWLGDGRAGAIDLTINLDVDGPLGLDYQLTGVTPDRGPANSYKPPTPPPEGFTRNIEEDDVVICPNCDLELGIGDEVKQQIWVVKQCGHVYCGECASNRSLSKAKKNTSKTKAFSKCQVFGCGKPVSSPRSMFQIYL</sequence>
<dbReference type="PANTHER" id="PTHR28042:SF1">
    <property type="entry name" value="E3 UBIQUITIN-PROTEIN LIGASE COMPLEX SLX5-SLX8 SUBUNIT SLX5"/>
    <property type="match status" value="1"/>
</dbReference>
<keyword evidence="3" id="KW-0862">Zinc</keyword>
<feature type="compositionally biased region" description="Polar residues" evidence="4">
    <location>
        <begin position="78"/>
        <end position="89"/>
    </location>
</feature>
<feature type="compositionally biased region" description="Pro residues" evidence="4">
    <location>
        <begin position="158"/>
        <end position="169"/>
    </location>
</feature>
<dbReference type="Proteomes" id="UP000249402">
    <property type="component" value="Unassembled WGS sequence"/>
</dbReference>
<dbReference type="RefSeq" id="XP_025569573.1">
    <property type="nucleotide sequence ID" value="XM_025720612.1"/>
</dbReference>
<dbReference type="AlphaFoldDB" id="A0A395GIH6"/>
<dbReference type="OrthoDB" id="2398441at2759"/>
<accession>A0A395GIH6</accession>
<dbReference type="GO" id="GO:0033768">
    <property type="term" value="C:SUMO-targeted ubiquitin ligase complex"/>
    <property type="evidence" value="ECO:0007669"/>
    <property type="project" value="TreeGrafter"/>
</dbReference>
<feature type="region of interest" description="Disordered" evidence="4">
    <location>
        <begin position="152"/>
        <end position="172"/>
    </location>
</feature>
<evidence type="ECO:0000256" key="4">
    <source>
        <dbReference type="SAM" id="MobiDB-lite"/>
    </source>
</evidence>